<keyword evidence="3" id="KW-1185">Reference proteome</keyword>
<dbReference type="Pfam" id="PF09791">
    <property type="entry name" value="Oxidored-like"/>
    <property type="match status" value="1"/>
</dbReference>
<dbReference type="InterPro" id="IPR019180">
    <property type="entry name" value="Oxidoreductase-like_N"/>
</dbReference>
<evidence type="ECO:0000313" key="2">
    <source>
        <dbReference type="EMBL" id="TDP88216.1"/>
    </source>
</evidence>
<gene>
    <name evidence="2" type="ORF">EV672_101361</name>
</gene>
<comment type="caution">
    <text evidence="2">The sequence shown here is derived from an EMBL/GenBank/DDBJ whole genome shotgun (WGS) entry which is preliminary data.</text>
</comment>
<dbReference type="Proteomes" id="UP000294593">
    <property type="component" value="Unassembled WGS sequence"/>
</dbReference>
<evidence type="ECO:0000259" key="1">
    <source>
        <dbReference type="Pfam" id="PF09791"/>
    </source>
</evidence>
<accession>A0A4R6RQP9</accession>
<sequence>MSDPFFSQALFTQPLFELATAQAVFAALQSLAQARGVSLRAPPPEPTTCCGRGCNGCVWEGFYAAATFWRDEALLVLDVL</sequence>
<protein>
    <submittedName>
        <fullName evidence="2">Oxidoreductase family protein</fullName>
    </submittedName>
</protein>
<dbReference type="AlphaFoldDB" id="A0A4R6RQP9"/>
<feature type="domain" description="Oxidoreductase-like" evidence="1">
    <location>
        <begin position="35"/>
        <end position="72"/>
    </location>
</feature>
<proteinExistence type="predicted"/>
<name>A0A4R6RQP9_9BURK</name>
<dbReference type="EMBL" id="SNXW01000001">
    <property type="protein sequence ID" value="TDP88216.1"/>
    <property type="molecule type" value="Genomic_DNA"/>
</dbReference>
<evidence type="ECO:0000313" key="3">
    <source>
        <dbReference type="Proteomes" id="UP000294593"/>
    </source>
</evidence>
<reference evidence="2 3" key="1">
    <citation type="submission" date="2019-03" db="EMBL/GenBank/DDBJ databases">
        <title>Genomic Encyclopedia of Type Strains, Phase IV (KMG-IV): sequencing the most valuable type-strain genomes for metagenomic binning, comparative biology and taxonomic classification.</title>
        <authorList>
            <person name="Goeker M."/>
        </authorList>
    </citation>
    <scope>NUCLEOTIDE SEQUENCE [LARGE SCALE GENOMIC DNA]</scope>
    <source>
        <strain evidence="2 3">DSM 11901</strain>
    </source>
</reference>
<organism evidence="2 3">
    <name type="scientific">Aquabacterium commune</name>
    <dbReference type="NCBI Taxonomy" id="70586"/>
    <lineage>
        <taxon>Bacteria</taxon>
        <taxon>Pseudomonadati</taxon>
        <taxon>Pseudomonadota</taxon>
        <taxon>Betaproteobacteria</taxon>
        <taxon>Burkholderiales</taxon>
        <taxon>Aquabacterium</taxon>
    </lineage>
</organism>
<dbReference type="RefSeq" id="WP_243738462.1">
    <property type="nucleotide sequence ID" value="NZ_SNXW01000001.1"/>
</dbReference>